<dbReference type="AlphaFoldDB" id="A0A232LNB8"/>
<dbReference type="InterPro" id="IPR058706">
    <property type="entry name" value="zf-C2H2_AHC1-like"/>
</dbReference>
<feature type="compositionally biased region" description="Polar residues" evidence="1">
    <location>
        <begin position="285"/>
        <end position="297"/>
    </location>
</feature>
<feature type="region of interest" description="Disordered" evidence="1">
    <location>
        <begin position="74"/>
        <end position="134"/>
    </location>
</feature>
<feature type="region of interest" description="Disordered" evidence="1">
    <location>
        <begin position="581"/>
        <end position="726"/>
    </location>
</feature>
<feature type="compositionally biased region" description="Polar residues" evidence="1">
    <location>
        <begin position="414"/>
        <end position="426"/>
    </location>
</feature>
<keyword evidence="4" id="KW-1185">Reference proteome</keyword>
<feature type="compositionally biased region" description="Basic and acidic residues" evidence="1">
    <location>
        <begin position="112"/>
        <end position="124"/>
    </location>
</feature>
<accession>A0A232LNB8</accession>
<name>A0A232LNB8_9EURO</name>
<organism evidence="3 4">
    <name type="scientific">Elaphomyces granulatus</name>
    <dbReference type="NCBI Taxonomy" id="519963"/>
    <lineage>
        <taxon>Eukaryota</taxon>
        <taxon>Fungi</taxon>
        <taxon>Dikarya</taxon>
        <taxon>Ascomycota</taxon>
        <taxon>Pezizomycotina</taxon>
        <taxon>Eurotiomycetes</taxon>
        <taxon>Eurotiomycetidae</taxon>
        <taxon>Eurotiales</taxon>
        <taxon>Elaphomycetaceae</taxon>
        <taxon>Elaphomyces</taxon>
    </lineage>
</organism>
<evidence type="ECO:0000259" key="2">
    <source>
        <dbReference type="Pfam" id="PF25909"/>
    </source>
</evidence>
<reference evidence="3 4" key="1">
    <citation type="journal article" date="2015" name="Environ. Microbiol.">
        <title>Metagenome sequence of Elaphomyces granulatus from sporocarp tissue reveals Ascomycota ectomycorrhizal fingerprints of genome expansion and a Proteobacteria-rich microbiome.</title>
        <authorList>
            <person name="Quandt C.A."/>
            <person name="Kohler A."/>
            <person name="Hesse C.N."/>
            <person name="Sharpton T.J."/>
            <person name="Martin F."/>
            <person name="Spatafora J.W."/>
        </authorList>
    </citation>
    <scope>NUCLEOTIDE SEQUENCE [LARGE SCALE GENOMIC DNA]</scope>
    <source>
        <strain evidence="3 4">OSC145934</strain>
    </source>
</reference>
<feature type="compositionally biased region" description="Low complexity" evidence="1">
    <location>
        <begin position="549"/>
        <end position="561"/>
    </location>
</feature>
<dbReference type="OrthoDB" id="5355528at2759"/>
<sequence length="726" mass="78337">MFRLLPWSSPGVGANKVMAEDLKMLVASKQRKSPILDGPAMQPKLKRKRGDSNDQAAVLTGHVVAKSRMGDCERAAPLPTDHQKPASARLPSNDSPDNPHATPAKQTQRSRSLTEHSDTPRSDPPRVNGPTIAPTKMDIDQLRETLDAQLSLEVLLKHDELRLIEQEMAKCQVALEQLRRCAEIPYPGSSVMGISTSVSDGTGMAVQAGANSRRPPVSPAPWGVTDGPYTRHYAKWLLPDPHFDGGEAHSGASLLSPTNYGSLDGRPTRASLGETGYVAGKSRSQRGSTNARLQALSSGYPPPKDKAGPMIIKRKNDGQLVKLICLDCRRDNFSSTQGFINHCRIAHNRNFASHDAAAVASGEPVEVNEAGVVVGGSSDSSNNTGVGYVHPLIRSAHTVESMSRANIQRRPSGDGQTVSRSSNNAGAESRSRPKKRRLSPPTTPTMSFKASSDTPHLSSLLERRGIRLDLQRIVGDAKITVDLAAYSSEEGSEDEAAGARTEPHLDRPQLSVHGGRQPTRTTMPQTASQRPTSRKGLEKANQKLRQLRTSVPTKTTPYTSPYAPPLAPAANAQLDGARDIDMTLDGSENSSPHIMESNQAPSLVSDDDEYEAPSESESPSPSSSEADSDQDFNHIEVEDDEGAATSTTTTDAKTDPGLASPAKPQARSLSKSLKRNNNNKGRRKSRVVSSPLVMLTRSKDDRRVSLVSPNLTPTKSKRDTGRRHHR</sequence>
<feature type="compositionally biased region" description="Acidic residues" evidence="1">
    <location>
        <begin position="605"/>
        <end position="614"/>
    </location>
</feature>
<dbReference type="Proteomes" id="UP000243515">
    <property type="component" value="Unassembled WGS sequence"/>
</dbReference>
<feature type="compositionally biased region" description="Low complexity" evidence="1">
    <location>
        <begin position="615"/>
        <end position="625"/>
    </location>
</feature>
<feature type="compositionally biased region" description="Low complexity" evidence="1">
    <location>
        <begin position="667"/>
        <end position="679"/>
    </location>
</feature>
<protein>
    <recommendedName>
        <fullName evidence="2">AHC1-like C2H2 zinc-finger domain-containing protein</fullName>
    </recommendedName>
</protein>
<proteinExistence type="predicted"/>
<feature type="region of interest" description="Disordered" evidence="1">
    <location>
        <begin position="401"/>
        <end position="456"/>
    </location>
</feature>
<feature type="region of interest" description="Disordered" evidence="1">
    <location>
        <begin position="487"/>
        <end position="569"/>
    </location>
</feature>
<feature type="compositionally biased region" description="Polar residues" evidence="1">
    <location>
        <begin position="446"/>
        <end position="456"/>
    </location>
</feature>
<feature type="compositionally biased region" description="Polar residues" evidence="1">
    <location>
        <begin position="518"/>
        <end position="531"/>
    </location>
</feature>
<gene>
    <name evidence="3" type="ORF">Egran_06579</name>
</gene>
<evidence type="ECO:0000313" key="4">
    <source>
        <dbReference type="Proteomes" id="UP000243515"/>
    </source>
</evidence>
<comment type="caution">
    <text evidence="3">The sequence shown here is derived from an EMBL/GenBank/DDBJ whole genome shotgun (WGS) entry which is preliminary data.</text>
</comment>
<evidence type="ECO:0000313" key="3">
    <source>
        <dbReference type="EMBL" id="OXV05653.1"/>
    </source>
</evidence>
<feature type="region of interest" description="Disordered" evidence="1">
    <location>
        <begin position="33"/>
        <end position="56"/>
    </location>
</feature>
<feature type="region of interest" description="Disordered" evidence="1">
    <location>
        <begin position="278"/>
        <end position="310"/>
    </location>
</feature>
<evidence type="ECO:0000256" key="1">
    <source>
        <dbReference type="SAM" id="MobiDB-lite"/>
    </source>
</evidence>
<dbReference type="Pfam" id="PF25909">
    <property type="entry name" value="zf-C2H2_AHC1"/>
    <property type="match status" value="1"/>
</dbReference>
<dbReference type="EMBL" id="NPHW01006628">
    <property type="protein sequence ID" value="OXV05653.1"/>
    <property type="molecule type" value="Genomic_DNA"/>
</dbReference>
<feature type="domain" description="AHC1-like C2H2 zinc-finger" evidence="2">
    <location>
        <begin position="312"/>
        <end position="358"/>
    </location>
</feature>
<feature type="compositionally biased region" description="Polar residues" evidence="1">
    <location>
        <begin position="586"/>
        <end position="602"/>
    </location>
</feature>